<keyword evidence="4" id="KW-0809">Transit peptide</keyword>
<reference evidence="7 8" key="1">
    <citation type="submission" date="2018-11" db="EMBL/GenBank/DDBJ databases">
        <title>Genome assembly of Steccherinum ochraceum LE-BIN_3174, the white-rot fungus of the Steccherinaceae family (The Residual Polyporoid clade, Polyporales, Basidiomycota).</title>
        <authorList>
            <person name="Fedorova T.V."/>
            <person name="Glazunova O.A."/>
            <person name="Landesman E.O."/>
            <person name="Moiseenko K.V."/>
            <person name="Psurtseva N.V."/>
            <person name="Savinova O.S."/>
            <person name="Shakhova N.V."/>
            <person name="Tyazhelova T.V."/>
            <person name="Vasina D.V."/>
        </authorList>
    </citation>
    <scope>NUCLEOTIDE SEQUENCE [LARGE SCALE GENOMIC DNA]</scope>
    <source>
        <strain evidence="7 8">LE-BIN_3174</strain>
    </source>
</reference>
<dbReference type="Proteomes" id="UP000292702">
    <property type="component" value="Unassembled WGS sequence"/>
</dbReference>
<evidence type="ECO:0000256" key="5">
    <source>
        <dbReference type="ARBA" id="ARBA00023128"/>
    </source>
</evidence>
<keyword evidence="3" id="KW-0999">Mitochondrion inner membrane</keyword>
<evidence type="ECO:0000313" key="8">
    <source>
        <dbReference type="Proteomes" id="UP000292702"/>
    </source>
</evidence>
<evidence type="ECO:0000313" key="7">
    <source>
        <dbReference type="EMBL" id="TCD68904.1"/>
    </source>
</evidence>
<dbReference type="OrthoDB" id="6246201at2759"/>
<dbReference type="Pfam" id="PF10231">
    <property type="entry name" value="COA8"/>
    <property type="match status" value="1"/>
</dbReference>
<evidence type="ECO:0000256" key="6">
    <source>
        <dbReference type="ARBA" id="ARBA00023136"/>
    </source>
</evidence>
<evidence type="ECO:0000256" key="3">
    <source>
        <dbReference type="ARBA" id="ARBA00022792"/>
    </source>
</evidence>
<sequence>MNISVVQRVLRLSSRHIQPRLLHSTSVRHDLVGPPDPVSNLRPVVYDDAPPEIRSPNDTHPYSLKEFRGDAREYQWKMQRQQLDAYNLAYWTDSNTRFEGAKQAMLTSLPESTTEEEREFALSEFYYRWLVQEEERSKLYNEQWNKQNWSTIWLGARVKFDMLWSRITGRTPPSSS</sequence>
<evidence type="ECO:0000256" key="4">
    <source>
        <dbReference type="ARBA" id="ARBA00022946"/>
    </source>
</evidence>
<dbReference type="GO" id="GO:0005743">
    <property type="term" value="C:mitochondrial inner membrane"/>
    <property type="evidence" value="ECO:0007669"/>
    <property type="project" value="UniProtKB-SubCell"/>
</dbReference>
<comment type="caution">
    <text evidence="7">The sequence shown here is derived from an EMBL/GenBank/DDBJ whole genome shotgun (WGS) entry which is preliminary data.</text>
</comment>
<keyword evidence="6" id="KW-0472">Membrane</keyword>
<dbReference type="InterPro" id="IPR018796">
    <property type="entry name" value="COA8"/>
</dbReference>
<dbReference type="PANTHER" id="PTHR31107:SF2">
    <property type="entry name" value="CYTOCHROME C OXIDASE ASSEMBLY FACTOR 8"/>
    <property type="match status" value="1"/>
</dbReference>
<comment type="similarity">
    <text evidence="2">Belongs to the COA8 family.</text>
</comment>
<evidence type="ECO:0000256" key="1">
    <source>
        <dbReference type="ARBA" id="ARBA00004443"/>
    </source>
</evidence>
<gene>
    <name evidence="7" type="ORF">EIP91_009454</name>
</gene>
<proteinExistence type="inferred from homology"/>
<accession>A0A4R0RZV9</accession>
<dbReference type="GO" id="GO:0097193">
    <property type="term" value="P:intrinsic apoptotic signaling pathway"/>
    <property type="evidence" value="ECO:0007669"/>
    <property type="project" value="InterPro"/>
</dbReference>
<dbReference type="PANTHER" id="PTHR31107">
    <property type="entry name" value="APOPTOGENIC PROTEIN 1, MITOCHONDRIAL"/>
    <property type="match status" value="1"/>
</dbReference>
<keyword evidence="8" id="KW-1185">Reference proteome</keyword>
<dbReference type="AlphaFoldDB" id="A0A4R0RZV9"/>
<name>A0A4R0RZV9_9APHY</name>
<protein>
    <submittedName>
        <fullName evidence="7">Uncharacterized protein</fullName>
    </submittedName>
</protein>
<keyword evidence="5" id="KW-0496">Mitochondrion</keyword>
<comment type="subcellular location">
    <subcellularLocation>
        <location evidence="1">Mitochondrion inner membrane</location>
        <topology evidence="1">Peripheral membrane protein</topology>
        <orientation evidence="1">Matrix side</orientation>
    </subcellularLocation>
</comment>
<organism evidence="7 8">
    <name type="scientific">Steccherinum ochraceum</name>
    <dbReference type="NCBI Taxonomy" id="92696"/>
    <lineage>
        <taxon>Eukaryota</taxon>
        <taxon>Fungi</taxon>
        <taxon>Dikarya</taxon>
        <taxon>Basidiomycota</taxon>
        <taxon>Agaricomycotina</taxon>
        <taxon>Agaricomycetes</taxon>
        <taxon>Polyporales</taxon>
        <taxon>Steccherinaceae</taxon>
        <taxon>Steccherinum</taxon>
    </lineage>
</organism>
<evidence type="ECO:0000256" key="2">
    <source>
        <dbReference type="ARBA" id="ARBA00005453"/>
    </source>
</evidence>
<dbReference type="EMBL" id="RWJN01000054">
    <property type="protein sequence ID" value="TCD68904.1"/>
    <property type="molecule type" value="Genomic_DNA"/>
</dbReference>